<feature type="transmembrane region" description="Helical" evidence="6">
    <location>
        <begin position="81"/>
        <end position="98"/>
    </location>
</feature>
<evidence type="ECO:0000256" key="2">
    <source>
        <dbReference type="ARBA" id="ARBA00022448"/>
    </source>
</evidence>
<feature type="transmembrane region" description="Helical" evidence="6">
    <location>
        <begin position="23"/>
        <end position="42"/>
    </location>
</feature>
<evidence type="ECO:0000256" key="1">
    <source>
        <dbReference type="ARBA" id="ARBA00004141"/>
    </source>
</evidence>
<keyword evidence="4 6" id="KW-1133">Transmembrane helix</keyword>
<keyword evidence="2 6" id="KW-0813">Transport</keyword>
<feature type="transmembrane region" description="Helical" evidence="6">
    <location>
        <begin position="134"/>
        <end position="161"/>
    </location>
</feature>
<organism evidence="8 9">
    <name type="scientific">Corynebacterium meridianum</name>
    <dbReference type="NCBI Taxonomy" id="2765363"/>
    <lineage>
        <taxon>Bacteria</taxon>
        <taxon>Bacillati</taxon>
        <taxon>Actinomycetota</taxon>
        <taxon>Actinomycetes</taxon>
        <taxon>Mycobacteriales</taxon>
        <taxon>Corynebacteriaceae</taxon>
        <taxon>Corynebacterium</taxon>
    </lineage>
</organism>
<accession>A0A934M9H8</accession>
<proteinExistence type="inferred from homology"/>
<dbReference type="GO" id="GO:0005886">
    <property type="term" value="C:plasma membrane"/>
    <property type="evidence" value="ECO:0007669"/>
    <property type="project" value="UniProtKB-SubCell"/>
</dbReference>
<dbReference type="GO" id="GO:0055085">
    <property type="term" value="P:transmembrane transport"/>
    <property type="evidence" value="ECO:0007669"/>
    <property type="project" value="InterPro"/>
</dbReference>
<comment type="subcellular location">
    <subcellularLocation>
        <location evidence="6">Cell membrane</location>
        <topology evidence="6">Multi-pass membrane protein</topology>
    </subcellularLocation>
    <subcellularLocation>
        <location evidence="1">Membrane</location>
        <topology evidence="1">Multi-pass membrane protein</topology>
    </subcellularLocation>
</comment>
<keyword evidence="5 6" id="KW-0472">Membrane</keyword>
<dbReference type="Proteomes" id="UP000645966">
    <property type="component" value="Unassembled WGS sequence"/>
</dbReference>
<gene>
    <name evidence="8" type="ORF">JDV75_10680</name>
</gene>
<evidence type="ECO:0000256" key="4">
    <source>
        <dbReference type="ARBA" id="ARBA00022989"/>
    </source>
</evidence>
<dbReference type="GO" id="GO:0031460">
    <property type="term" value="P:glycine betaine transport"/>
    <property type="evidence" value="ECO:0007669"/>
    <property type="project" value="TreeGrafter"/>
</dbReference>
<dbReference type="CDD" id="cd06261">
    <property type="entry name" value="TM_PBP2"/>
    <property type="match status" value="1"/>
</dbReference>
<keyword evidence="3 6" id="KW-0812">Transmembrane</keyword>
<evidence type="ECO:0000313" key="8">
    <source>
        <dbReference type="EMBL" id="MBI8990215.1"/>
    </source>
</evidence>
<dbReference type="InterPro" id="IPR035906">
    <property type="entry name" value="MetI-like_sf"/>
</dbReference>
<evidence type="ECO:0000256" key="6">
    <source>
        <dbReference type="RuleBase" id="RU363032"/>
    </source>
</evidence>
<evidence type="ECO:0000256" key="3">
    <source>
        <dbReference type="ARBA" id="ARBA00022692"/>
    </source>
</evidence>
<reference evidence="8" key="1">
    <citation type="submission" date="2020-12" db="EMBL/GenBank/DDBJ databases">
        <title>Genome public.</title>
        <authorList>
            <person name="Sun Q."/>
        </authorList>
    </citation>
    <scope>NUCLEOTIDE SEQUENCE</scope>
    <source>
        <strain evidence="8">CCM 8863</strain>
    </source>
</reference>
<dbReference type="InterPro" id="IPR000515">
    <property type="entry name" value="MetI-like"/>
</dbReference>
<dbReference type="InterPro" id="IPR051204">
    <property type="entry name" value="ABC_transp_perm/SBD"/>
</dbReference>
<dbReference type="EMBL" id="JAEIOS010000015">
    <property type="protein sequence ID" value="MBI8990215.1"/>
    <property type="molecule type" value="Genomic_DNA"/>
</dbReference>
<feature type="domain" description="ABC transmembrane type-1" evidence="7">
    <location>
        <begin position="17"/>
        <end position="202"/>
    </location>
</feature>
<protein>
    <submittedName>
        <fullName evidence="8">ABC transporter permease subunit</fullName>
    </submittedName>
</protein>
<dbReference type="PROSITE" id="PS50928">
    <property type="entry name" value="ABC_TM1"/>
    <property type="match status" value="1"/>
</dbReference>
<feature type="transmembrane region" description="Helical" evidence="6">
    <location>
        <begin position="181"/>
        <end position="206"/>
    </location>
</feature>
<dbReference type="AlphaFoldDB" id="A0A934M9H8"/>
<comment type="caution">
    <text evidence="8">The sequence shown here is derived from an EMBL/GenBank/DDBJ whole genome shotgun (WGS) entry which is preliminary data.</text>
</comment>
<dbReference type="PANTHER" id="PTHR30177">
    <property type="entry name" value="GLYCINE BETAINE/L-PROLINE TRANSPORT SYSTEM PERMEASE PROTEIN PROW"/>
    <property type="match status" value="1"/>
</dbReference>
<dbReference type="Gene3D" id="1.10.3720.10">
    <property type="entry name" value="MetI-like"/>
    <property type="match status" value="1"/>
</dbReference>
<dbReference type="RefSeq" id="WP_198739230.1">
    <property type="nucleotide sequence ID" value="NZ_JAEIOS010000015.1"/>
</dbReference>
<comment type="similarity">
    <text evidence="6">Belongs to the binding-protein-dependent transport system permease family.</text>
</comment>
<feature type="transmembrane region" description="Helical" evidence="6">
    <location>
        <begin position="51"/>
        <end position="75"/>
    </location>
</feature>
<keyword evidence="9" id="KW-1185">Reference proteome</keyword>
<evidence type="ECO:0000313" key="9">
    <source>
        <dbReference type="Proteomes" id="UP000645966"/>
    </source>
</evidence>
<dbReference type="SUPFAM" id="SSF161098">
    <property type="entry name" value="MetI-like"/>
    <property type="match status" value="1"/>
</dbReference>
<evidence type="ECO:0000259" key="7">
    <source>
        <dbReference type="PROSITE" id="PS50928"/>
    </source>
</evidence>
<name>A0A934M9H8_9CORY</name>
<sequence length="212" mass="22285">MNWGWIAGNLDRIGELALAHANLSWPAIIASLIIALPLGWIASRNRISREVLVTASGLLYAVPSLALFVVLPLIIGTSVLSPLNVIVAMTLYGLALQIRTTADAFDSVPEPQKQAAVAMGYPAWRQILTVELPLAGPIILAGLRVVSASTISLVSVGALTGVQSLGTLFTNGFARSFPTEIIAGVAGTVILALVFDAVLVLAGRLLMPWAQR</sequence>
<evidence type="ECO:0000256" key="5">
    <source>
        <dbReference type="ARBA" id="ARBA00023136"/>
    </source>
</evidence>
<dbReference type="PANTHER" id="PTHR30177:SF4">
    <property type="entry name" value="OSMOPROTECTANT IMPORT PERMEASE PROTEIN OSMW"/>
    <property type="match status" value="1"/>
</dbReference>
<dbReference type="Pfam" id="PF00528">
    <property type="entry name" value="BPD_transp_1"/>
    <property type="match status" value="1"/>
</dbReference>